<comment type="caution">
    <text evidence="1">The sequence shown here is derived from an EMBL/GenBank/DDBJ whole genome shotgun (WGS) entry which is preliminary data.</text>
</comment>
<protein>
    <submittedName>
        <fullName evidence="1">Uncharacterized protein</fullName>
    </submittedName>
</protein>
<gene>
    <name evidence="1" type="ORF">MEUPH1_LOCUS8068</name>
</gene>
<evidence type="ECO:0000313" key="2">
    <source>
        <dbReference type="Proteomes" id="UP001160148"/>
    </source>
</evidence>
<dbReference type="EMBL" id="CARXXK010000001">
    <property type="protein sequence ID" value="CAI6351749.1"/>
    <property type="molecule type" value="Genomic_DNA"/>
</dbReference>
<organism evidence="1 2">
    <name type="scientific">Macrosiphum euphorbiae</name>
    <name type="common">potato aphid</name>
    <dbReference type="NCBI Taxonomy" id="13131"/>
    <lineage>
        <taxon>Eukaryota</taxon>
        <taxon>Metazoa</taxon>
        <taxon>Ecdysozoa</taxon>
        <taxon>Arthropoda</taxon>
        <taxon>Hexapoda</taxon>
        <taxon>Insecta</taxon>
        <taxon>Pterygota</taxon>
        <taxon>Neoptera</taxon>
        <taxon>Paraneoptera</taxon>
        <taxon>Hemiptera</taxon>
        <taxon>Sternorrhyncha</taxon>
        <taxon>Aphidomorpha</taxon>
        <taxon>Aphidoidea</taxon>
        <taxon>Aphididae</taxon>
        <taxon>Macrosiphini</taxon>
        <taxon>Macrosiphum</taxon>
    </lineage>
</organism>
<accession>A0AAV0W7C4</accession>
<proteinExistence type="predicted"/>
<dbReference type="Proteomes" id="UP001160148">
    <property type="component" value="Unassembled WGS sequence"/>
</dbReference>
<name>A0AAV0W7C4_9HEMI</name>
<reference evidence="1 2" key="1">
    <citation type="submission" date="2023-01" db="EMBL/GenBank/DDBJ databases">
        <authorList>
            <person name="Whitehead M."/>
        </authorList>
    </citation>
    <scope>NUCLEOTIDE SEQUENCE [LARGE SCALE GENOMIC DNA]</scope>
</reference>
<sequence>MKMVAAPADSQSNSFCVAILKCIMCCAVQRQSGETGLNPVLFTSCPTVSRHPENYDPRTTHQDKTLSVTQRRWYGGVGMYGTFPLQSSVFLSDITMKKNKY</sequence>
<keyword evidence="2" id="KW-1185">Reference proteome</keyword>
<evidence type="ECO:0000313" key="1">
    <source>
        <dbReference type="EMBL" id="CAI6351749.1"/>
    </source>
</evidence>
<dbReference type="AlphaFoldDB" id="A0AAV0W7C4"/>